<proteinExistence type="predicted"/>
<dbReference type="PANTHER" id="PTHR34358:SF7">
    <property type="entry name" value="SUGAR TRANSPORTER"/>
    <property type="match status" value="1"/>
</dbReference>
<reference evidence="3" key="1">
    <citation type="submission" date="2025-08" db="UniProtKB">
        <authorList>
            <consortium name="RefSeq"/>
        </authorList>
    </citation>
    <scope>IDENTIFICATION</scope>
    <source>
        <strain evidence="3">OHB3-1</strain>
    </source>
</reference>
<dbReference type="Pfam" id="PF06708">
    <property type="entry name" value="DUF1195"/>
    <property type="match status" value="1"/>
</dbReference>
<keyword evidence="1" id="KW-0472">Membrane</keyword>
<sequence>MKSELSPTPTMAAPTGDSFFLSKKARYKFWALAAILLLAFWSMFTGSVSLKWSPSAHFARFYDRPRSPVFHDLDILEVEERERAVRHMWNLYTHGGGARLPRFWSEAFEAAYEDLIGDVPAVRDAALLEVARMSLRSVNLDPIPIKSKIEELKTNSMN</sequence>
<name>A0A6J1CR95_MOMCH</name>
<gene>
    <name evidence="3" type="primary">LOC111014014</name>
</gene>
<dbReference type="InterPro" id="IPR010608">
    <property type="entry name" value="DUF1195"/>
</dbReference>
<evidence type="ECO:0000313" key="3">
    <source>
        <dbReference type="RefSeq" id="XP_022144300.1"/>
    </source>
</evidence>
<accession>A0A6J1CR95</accession>
<evidence type="ECO:0000256" key="1">
    <source>
        <dbReference type="SAM" id="Phobius"/>
    </source>
</evidence>
<keyword evidence="1" id="KW-1133">Transmembrane helix</keyword>
<dbReference type="KEGG" id="mcha:111014014"/>
<keyword evidence="1" id="KW-0812">Transmembrane</keyword>
<dbReference type="OrthoDB" id="2020737at2759"/>
<dbReference type="RefSeq" id="XP_022144300.1">
    <property type="nucleotide sequence ID" value="XM_022288608.1"/>
</dbReference>
<dbReference type="PANTHER" id="PTHR34358">
    <property type="entry name" value="OS03G0411600 PROTEIN"/>
    <property type="match status" value="1"/>
</dbReference>
<organism evidence="2 3">
    <name type="scientific">Momordica charantia</name>
    <name type="common">Bitter gourd</name>
    <name type="synonym">Balsam pear</name>
    <dbReference type="NCBI Taxonomy" id="3673"/>
    <lineage>
        <taxon>Eukaryota</taxon>
        <taxon>Viridiplantae</taxon>
        <taxon>Streptophyta</taxon>
        <taxon>Embryophyta</taxon>
        <taxon>Tracheophyta</taxon>
        <taxon>Spermatophyta</taxon>
        <taxon>Magnoliopsida</taxon>
        <taxon>eudicotyledons</taxon>
        <taxon>Gunneridae</taxon>
        <taxon>Pentapetalae</taxon>
        <taxon>rosids</taxon>
        <taxon>fabids</taxon>
        <taxon>Cucurbitales</taxon>
        <taxon>Cucurbitaceae</taxon>
        <taxon>Momordiceae</taxon>
        <taxon>Momordica</taxon>
    </lineage>
</organism>
<feature type="transmembrane region" description="Helical" evidence="1">
    <location>
        <begin position="29"/>
        <end position="50"/>
    </location>
</feature>
<dbReference type="AlphaFoldDB" id="A0A6J1CR95"/>
<protein>
    <submittedName>
        <fullName evidence="3">Uncharacterized protein LOC111014014</fullName>
    </submittedName>
</protein>
<keyword evidence="2" id="KW-1185">Reference proteome</keyword>
<dbReference type="GeneID" id="111014014"/>
<evidence type="ECO:0000313" key="2">
    <source>
        <dbReference type="Proteomes" id="UP000504603"/>
    </source>
</evidence>
<dbReference type="Proteomes" id="UP000504603">
    <property type="component" value="Unplaced"/>
</dbReference>